<organism evidence="1 2">
    <name type="scientific">Paenibacillus aquistagni</name>
    <dbReference type="NCBI Taxonomy" id="1852522"/>
    <lineage>
        <taxon>Bacteria</taxon>
        <taxon>Bacillati</taxon>
        <taxon>Bacillota</taxon>
        <taxon>Bacilli</taxon>
        <taxon>Bacillales</taxon>
        <taxon>Paenibacillaceae</taxon>
        <taxon>Paenibacillus</taxon>
    </lineage>
</organism>
<keyword evidence="2" id="KW-1185">Reference proteome</keyword>
<name>A0A1X7LFZ7_9BACL</name>
<dbReference type="Proteomes" id="UP000193834">
    <property type="component" value="Unassembled WGS sequence"/>
</dbReference>
<reference evidence="1 2" key="1">
    <citation type="submission" date="2017-04" db="EMBL/GenBank/DDBJ databases">
        <authorList>
            <person name="Afonso C.L."/>
            <person name="Miller P.J."/>
            <person name="Scott M.A."/>
            <person name="Spackman E."/>
            <person name="Goraichik I."/>
            <person name="Dimitrov K.M."/>
            <person name="Suarez D.L."/>
            <person name="Swayne D.E."/>
        </authorList>
    </citation>
    <scope>NUCLEOTIDE SEQUENCE [LARGE SCALE GENOMIC DNA]</scope>
    <source>
        <strain evidence="1 2">11</strain>
    </source>
</reference>
<dbReference type="STRING" id="1852522.SAMN06295960_3384"/>
<protein>
    <submittedName>
        <fullName evidence="1">Uncharacterized protein</fullName>
    </submittedName>
</protein>
<sequence>MPRIRKGHVLRYDDGQFFIEAAPFVTANLDEAELYFKYFDLMEAQTRALQATGKSVQITAVRFTITDIEVGQ</sequence>
<dbReference type="EMBL" id="FXAZ01000004">
    <property type="protein sequence ID" value="SMG52273.1"/>
    <property type="molecule type" value="Genomic_DNA"/>
</dbReference>
<dbReference type="OrthoDB" id="2623988at2"/>
<evidence type="ECO:0000313" key="1">
    <source>
        <dbReference type="EMBL" id="SMG52273.1"/>
    </source>
</evidence>
<evidence type="ECO:0000313" key="2">
    <source>
        <dbReference type="Proteomes" id="UP000193834"/>
    </source>
</evidence>
<gene>
    <name evidence="1" type="ORF">SAMN06295960_3384</name>
</gene>
<proteinExistence type="predicted"/>
<dbReference type="RefSeq" id="WP_085496004.1">
    <property type="nucleotide sequence ID" value="NZ_FXAZ01000004.1"/>
</dbReference>
<dbReference type="AlphaFoldDB" id="A0A1X7LFZ7"/>
<accession>A0A1X7LFZ7</accession>